<dbReference type="GO" id="GO:0009379">
    <property type="term" value="C:Holliday junction helicase complex"/>
    <property type="evidence" value="ECO:0007669"/>
    <property type="project" value="InterPro"/>
</dbReference>
<dbReference type="Gene3D" id="1.10.150.20">
    <property type="entry name" value="5' to 3' exonuclease, C-terminal subdomain"/>
    <property type="match status" value="1"/>
</dbReference>
<dbReference type="InterPro" id="IPR012340">
    <property type="entry name" value="NA-bd_OB-fold"/>
</dbReference>
<dbReference type="InterPro" id="IPR003583">
    <property type="entry name" value="Hlx-hairpin-Hlx_DNA-bd_motif"/>
</dbReference>
<dbReference type="Proteomes" id="UP000239089">
    <property type="component" value="Unassembled WGS sequence"/>
</dbReference>
<comment type="subunit">
    <text evidence="6">Homotetramer. Forms an RuvA(8)-RuvB(12)-Holliday junction (HJ) complex. HJ DNA is sandwiched between 2 RuvA tetramers; dsDNA enters through RuvA and exits via RuvB. An RuvB hexamer assembles on each DNA strand where it exits the tetramer. Each RuvB hexamer is contacted by two RuvA subunits (via domain III) on 2 adjacent RuvB subunits; this complex drives branch migration. In the full resolvosome a probable DNA-RuvA(4)-RuvB(12)-RuvC(2) complex forms which resolves the HJ.</text>
</comment>
<evidence type="ECO:0000313" key="9">
    <source>
        <dbReference type="Proteomes" id="UP000239089"/>
    </source>
</evidence>
<dbReference type="InterPro" id="IPR013849">
    <property type="entry name" value="DNA_helicase_Holl-junc_RuvA_I"/>
</dbReference>
<dbReference type="GO" id="GO:0000400">
    <property type="term" value="F:four-way junction DNA binding"/>
    <property type="evidence" value="ECO:0007669"/>
    <property type="project" value="UniProtKB-UniRule"/>
</dbReference>
<dbReference type="RefSeq" id="WP_104507131.1">
    <property type="nucleotide sequence ID" value="NZ_JACIGC010000008.1"/>
</dbReference>
<keyword evidence="3 6" id="KW-0238">DNA-binding</keyword>
<evidence type="ECO:0000256" key="3">
    <source>
        <dbReference type="ARBA" id="ARBA00023125"/>
    </source>
</evidence>
<dbReference type="OrthoDB" id="5293449at2"/>
<dbReference type="Gene3D" id="2.40.50.140">
    <property type="entry name" value="Nucleic acid-binding proteins"/>
    <property type="match status" value="1"/>
</dbReference>
<accession>A0A2S6NBZ7</accession>
<dbReference type="HAMAP" id="MF_00031">
    <property type="entry name" value="DNA_HJ_migration_RuvA"/>
    <property type="match status" value="1"/>
</dbReference>
<dbReference type="Gene3D" id="1.10.8.10">
    <property type="entry name" value="DNA helicase RuvA subunit, C-terminal domain"/>
    <property type="match status" value="1"/>
</dbReference>
<name>A0A2S6NBZ7_9HYPH</name>
<proteinExistence type="inferred from homology"/>
<feature type="domain" description="Helix-hairpin-helix DNA-binding motif class 1" evidence="7">
    <location>
        <begin position="73"/>
        <end position="92"/>
    </location>
</feature>
<keyword evidence="5 6" id="KW-0234">DNA repair</keyword>
<keyword evidence="1 6" id="KW-0963">Cytoplasm</keyword>
<dbReference type="SUPFAM" id="SSF46929">
    <property type="entry name" value="DNA helicase RuvA subunit, C-terminal domain"/>
    <property type="match status" value="1"/>
</dbReference>
<feature type="region of interest" description="Domain III" evidence="6">
    <location>
        <begin position="153"/>
        <end position="204"/>
    </location>
</feature>
<keyword evidence="4 6" id="KW-0233">DNA recombination</keyword>
<evidence type="ECO:0000256" key="2">
    <source>
        <dbReference type="ARBA" id="ARBA00022763"/>
    </source>
</evidence>
<dbReference type="AlphaFoldDB" id="A0A2S6NBZ7"/>
<dbReference type="Pfam" id="PF07499">
    <property type="entry name" value="RuvA_C"/>
    <property type="match status" value="1"/>
</dbReference>
<organism evidence="8 9">
    <name type="scientific">Rhodoblastus sphagnicola</name>
    <dbReference type="NCBI Taxonomy" id="333368"/>
    <lineage>
        <taxon>Bacteria</taxon>
        <taxon>Pseudomonadati</taxon>
        <taxon>Pseudomonadota</taxon>
        <taxon>Alphaproteobacteria</taxon>
        <taxon>Hyphomicrobiales</taxon>
        <taxon>Rhodoblastaceae</taxon>
        <taxon>Rhodoblastus</taxon>
    </lineage>
</organism>
<dbReference type="NCBIfam" id="TIGR00084">
    <property type="entry name" value="ruvA"/>
    <property type="match status" value="1"/>
</dbReference>
<comment type="caution">
    <text evidence="8">The sequence shown here is derived from an EMBL/GenBank/DDBJ whole genome shotgun (WGS) entry which is preliminary data.</text>
</comment>
<reference evidence="8 9" key="1">
    <citation type="journal article" date="2018" name="Arch. Microbiol.">
        <title>New insights into the metabolic potential of the phototrophic purple bacterium Rhodopila globiformis DSM 161(T) from its draft genome sequence and evidence for a vanadium-dependent nitrogenase.</title>
        <authorList>
            <person name="Imhoff J.F."/>
            <person name="Rahn T."/>
            <person name="Kunzel S."/>
            <person name="Neulinger S.C."/>
        </authorList>
    </citation>
    <scope>NUCLEOTIDE SEQUENCE [LARGE SCALE GENOMIC DNA]</scope>
    <source>
        <strain evidence="8 9">DSM 16996</strain>
    </source>
</reference>
<dbReference type="InterPro" id="IPR000085">
    <property type="entry name" value="RuvA"/>
</dbReference>
<dbReference type="GO" id="GO:0006281">
    <property type="term" value="P:DNA repair"/>
    <property type="evidence" value="ECO:0007669"/>
    <property type="project" value="UniProtKB-UniRule"/>
</dbReference>
<dbReference type="SUPFAM" id="SSF50249">
    <property type="entry name" value="Nucleic acid-binding proteins"/>
    <property type="match status" value="1"/>
</dbReference>
<evidence type="ECO:0000256" key="4">
    <source>
        <dbReference type="ARBA" id="ARBA00023172"/>
    </source>
</evidence>
<evidence type="ECO:0000259" key="7">
    <source>
        <dbReference type="SMART" id="SM00278"/>
    </source>
</evidence>
<dbReference type="Pfam" id="PF01330">
    <property type="entry name" value="RuvA_N"/>
    <property type="match status" value="1"/>
</dbReference>
<dbReference type="GO" id="GO:0005524">
    <property type="term" value="F:ATP binding"/>
    <property type="evidence" value="ECO:0007669"/>
    <property type="project" value="InterPro"/>
</dbReference>
<dbReference type="GO" id="GO:0048476">
    <property type="term" value="C:Holliday junction resolvase complex"/>
    <property type="evidence" value="ECO:0007669"/>
    <property type="project" value="UniProtKB-UniRule"/>
</dbReference>
<feature type="domain" description="Helix-hairpin-helix DNA-binding motif class 1" evidence="7">
    <location>
        <begin position="108"/>
        <end position="127"/>
    </location>
</feature>
<dbReference type="SMART" id="SM00278">
    <property type="entry name" value="HhH1"/>
    <property type="match status" value="2"/>
</dbReference>
<protein>
    <recommendedName>
        <fullName evidence="6">Holliday junction branch migration complex subunit RuvA</fullName>
    </recommendedName>
</protein>
<gene>
    <name evidence="6" type="primary">ruvA</name>
    <name evidence="8" type="ORF">CCR94_06830</name>
</gene>
<dbReference type="EMBL" id="NHSJ01000043">
    <property type="protein sequence ID" value="PPQ32133.1"/>
    <property type="molecule type" value="Genomic_DNA"/>
</dbReference>
<comment type="caution">
    <text evidence="6">Lacks conserved residue(s) required for the propagation of feature annotation.</text>
</comment>
<keyword evidence="9" id="KW-1185">Reference proteome</keyword>
<evidence type="ECO:0000313" key="8">
    <source>
        <dbReference type="EMBL" id="PPQ32133.1"/>
    </source>
</evidence>
<dbReference type="InterPro" id="IPR010994">
    <property type="entry name" value="RuvA_2-like"/>
</dbReference>
<evidence type="ECO:0000256" key="6">
    <source>
        <dbReference type="HAMAP-Rule" id="MF_00031"/>
    </source>
</evidence>
<sequence>MIGKLKGVVESLHEEHLILDVHGVGYVVSCSSRTLQKLPRPGEAAVLAIETQVREDSIRLFGFLSDAERDWFRMLQNVQGVGSKVALAILSILPPSELTSAIALQDKASVSRAPGVGPKLAARIVAELKDKAGAFEGVDSTAAQLAGNDAGGASSAAMEAISALVNLGYGRPQAATAIAASLKVLGEDAETSALIRRGLKELAQ</sequence>
<comment type="subcellular location">
    <subcellularLocation>
        <location evidence="6">Cytoplasm</location>
    </subcellularLocation>
</comment>
<feature type="region of interest" description="Domain I" evidence="6">
    <location>
        <begin position="1"/>
        <end position="64"/>
    </location>
</feature>
<evidence type="ECO:0000256" key="1">
    <source>
        <dbReference type="ARBA" id="ARBA00022490"/>
    </source>
</evidence>
<evidence type="ECO:0000256" key="5">
    <source>
        <dbReference type="ARBA" id="ARBA00023204"/>
    </source>
</evidence>
<comment type="function">
    <text evidence="6">The RuvA-RuvB-RuvC complex processes Holliday junction (HJ) DNA during genetic recombination and DNA repair, while the RuvA-RuvB complex plays an important role in the rescue of blocked DNA replication forks via replication fork reversal (RFR). RuvA specifically binds to HJ cruciform DNA, conferring on it an open structure. The RuvB hexamer acts as an ATP-dependent pump, pulling dsDNA into and through the RuvAB complex. HJ branch migration allows RuvC to scan DNA until it finds its consensus sequence, where it cleaves and resolves the cruciform DNA.</text>
</comment>
<keyword evidence="2 6" id="KW-0227">DNA damage</keyword>
<dbReference type="GO" id="GO:0005737">
    <property type="term" value="C:cytoplasm"/>
    <property type="evidence" value="ECO:0007669"/>
    <property type="project" value="UniProtKB-SubCell"/>
</dbReference>
<dbReference type="GO" id="GO:0006310">
    <property type="term" value="P:DNA recombination"/>
    <property type="evidence" value="ECO:0007669"/>
    <property type="project" value="UniProtKB-UniRule"/>
</dbReference>
<dbReference type="SUPFAM" id="SSF47781">
    <property type="entry name" value="RuvA domain 2-like"/>
    <property type="match status" value="1"/>
</dbReference>
<dbReference type="Pfam" id="PF14520">
    <property type="entry name" value="HHH_5"/>
    <property type="match status" value="1"/>
</dbReference>
<comment type="domain">
    <text evidence="6">Has three domains with a flexible linker between the domains II and III and assumes an 'L' shape. Domain III is highly mobile and contacts RuvB.</text>
</comment>
<dbReference type="InterPro" id="IPR036267">
    <property type="entry name" value="RuvA_C_sf"/>
</dbReference>
<dbReference type="GO" id="GO:0009378">
    <property type="term" value="F:four-way junction helicase activity"/>
    <property type="evidence" value="ECO:0007669"/>
    <property type="project" value="InterPro"/>
</dbReference>
<dbReference type="CDD" id="cd14332">
    <property type="entry name" value="UBA_RuvA_C"/>
    <property type="match status" value="1"/>
</dbReference>
<dbReference type="InterPro" id="IPR011114">
    <property type="entry name" value="RuvA_C"/>
</dbReference>
<comment type="similarity">
    <text evidence="6">Belongs to the RuvA family.</text>
</comment>